<dbReference type="RefSeq" id="WP_007317470.1">
    <property type="nucleotide sequence ID" value="NZ_BAEH01000046.1"/>
</dbReference>
<name>H0QZ82_9ACTN</name>
<evidence type="ECO:0000313" key="2">
    <source>
        <dbReference type="EMBL" id="GAB18133.1"/>
    </source>
</evidence>
<dbReference type="STRING" id="1077974.GOEFS_046_00890"/>
<organism evidence="2 3">
    <name type="scientific">Gordonia effusa NBRC 100432</name>
    <dbReference type="NCBI Taxonomy" id="1077974"/>
    <lineage>
        <taxon>Bacteria</taxon>
        <taxon>Bacillati</taxon>
        <taxon>Actinomycetota</taxon>
        <taxon>Actinomycetes</taxon>
        <taxon>Mycobacteriales</taxon>
        <taxon>Gordoniaceae</taxon>
        <taxon>Gordonia</taxon>
    </lineage>
</organism>
<keyword evidence="1" id="KW-0472">Membrane</keyword>
<reference evidence="2 3" key="1">
    <citation type="submission" date="2011-12" db="EMBL/GenBank/DDBJ databases">
        <title>Whole genome shotgun sequence of Gordonia effusa NBRC 100432.</title>
        <authorList>
            <person name="Yoshida I."/>
            <person name="Takarada H."/>
            <person name="Hosoyama A."/>
            <person name="Tsuchikane K."/>
            <person name="Katsumata H."/>
            <person name="Yamazaki S."/>
            <person name="Fujita N."/>
        </authorList>
    </citation>
    <scope>NUCLEOTIDE SEQUENCE [LARGE SCALE GENOMIC DNA]</scope>
    <source>
        <strain evidence="2 3">NBRC 100432</strain>
    </source>
</reference>
<gene>
    <name evidence="2" type="ORF">GOEFS_046_00890</name>
</gene>
<keyword evidence="1" id="KW-0812">Transmembrane</keyword>
<proteinExistence type="predicted"/>
<comment type="caution">
    <text evidence="2">The sequence shown here is derived from an EMBL/GenBank/DDBJ whole genome shotgun (WGS) entry which is preliminary data.</text>
</comment>
<accession>H0QZ82</accession>
<evidence type="ECO:0000313" key="3">
    <source>
        <dbReference type="Proteomes" id="UP000035034"/>
    </source>
</evidence>
<dbReference type="Proteomes" id="UP000035034">
    <property type="component" value="Unassembled WGS sequence"/>
</dbReference>
<keyword evidence="1" id="KW-1133">Transmembrane helix</keyword>
<dbReference type="EMBL" id="BAEH01000046">
    <property type="protein sequence ID" value="GAB18133.1"/>
    <property type="molecule type" value="Genomic_DNA"/>
</dbReference>
<dbReference type="OrthoDB" id="5193416at2"/>
<dbReference type="AlphaFoldDB" id="H0QZ82"/>
<sequence length="82" mass="8628">MEDLIVPIGLPITILVLVAVALCVASMIFSGGVKYPAVQQYKLGEQWTQAPLLFSATEIAPMALATHGEETDVDGGAANGKW</sequence>
<feature type="transmembrane region" description="Helical" evidence="1">
    <location>
        <begin position="12"/>
        <end position="33"/>
    </location>
</feature>
<keyword evidence="3" id="KW-1185">Reference proteome</keyword>
<dbReference type="eggNOG" id="ENOG503440C">
    <property type="taxonomic scope" value="Bacteria"/>
</dbReference>
<protein>
    <submittedName>
        <fullName evidence="2">Uncharacterized protein</fullName>
    </submittedName>
</protein>
<evidence type="ECO:0000256" key="1">
    <source>
        <dbReference type="SAM" id="Phobius"/>
    </source>
</evidence>